<dbReference type="AlphaFoldDB" id="A0AAE4B1E6"/>
<dbReference type="SUPFAM" id="SSF159501">
    <property type="entry name" value="EreA/ChaN-like"/>
    <property type="match status" value="1"/>
</dbReference>
<dbReference type="Gene3D" id="3.30.1870.10">
    <property type="entry name" value="EreA-like, domain 2"/>
    <property type="match status" value="1"/>
</dbReference>
<proteinExistence type="predicted"/>
<dbReference type="CDD" id="cd14728">
    <property type="entry name" value="Ere-like"/>
    <property type="match status" value="1"/>
</dbReference>
<organism evidence="1 2">
    <name type="scientific">Catenuloplanes indicus</name>
    <dbReference type="NCBI Taxonomy" id="137267"/>
    <lineage>
        <taxon>Bacteria</taxon>
        <taxon>Bacillati</taxon>
        <taxon>Actinomycetota</taxon>
        <taxon>Actinomycetes</taxon>
        <taxon>Micromonosporales</taxon>
        <taxon>Micromonosporaceae</taxon>
        <taxon>Catenuloplanes</taxon>
    </lineage>
</organism>
<dbReference type="EMBL" id="JAUSUZ010000001">
    <property type="protein sequence ID" value="MDQ0370547.1"/>
    <property type="molecule type" value="Genomic_DNA"/>
</dbReference>
<reference evidence="1 2" key="1">
    <citation type="submission" date="2023-07" db="EMBL/GenBank/DDBJ databases">
        <title>Sequencing the genomes of 1000 actinobacteria strains.</title>
        <authorList>
            <person name="Klenk H.-P."/>
        </authorList>
    </citation>
    <scope>NUCLEOTIDE SEQUENCE [LARGE SCALE GENOMIC DNA]</scope>
    <source>
        <strain evidence="1 2">DSM 44709</strain>
    </source>
</reference>
<dbReference type="PANTHER" id="PTHR31299:SF0">
    <property type="entry name" value="ESTERASE, PUTATIVE (AFU_ORTHOLOGUE AFUA_1G05850)-RELATED"/>
    <property type="match status" value="1"/>
</dbReference>
<dbReference type="InterPro" id="IPR052036">
    <property type="entry name" value="Hydrolase/PRTase-associated"/>
</dbReference>
<evidence type="ECO:0000313" key="1">
    <source>
        <dbReference type="EMBL" id="MDQ0370547.1"/>
    </source>
</evidence>
<sequence length="436" mass="48158">MAITLVSRAVGRVRARMGTYAEDIARLAQTGREGTDALLDRIGDRRVVMLGEATHGTHEFYRWRSEITKRLITEYGFSFVGVEGDWPDCARIDRSVRCTDDAPSDPRAALALFERWPTWMWANDEVADFCRWLHWHNASLPPDGRAGFHGLDLYSLWESLREILDYLRRSAPDALAEATAAFRCFEPFGEDPQRYAMATRFVPASCEDEVVSLLRRLAGGTEFDAWQNAEVVAGAEAYYRAMVRGGPDSWNVRDRHMDATLARLLDHYGTQAKAVVWAHNTHIGDARGSDMAALGEVTIGQLARDRFGADDVALVGVAGGPGSVIAARAWGSATEELPVPPGRSDSLEALLEQHAPPSAALIFPSADPPPLLTDTVPHRAIGVVYRPERESWGNYVPTVLAGRYDHLMWFAATSGVRPIHTLHADVHELEAYPSGV</sequence>
<dbReference type="PANTHER" id="PTHR31299">
    <property type="entry name" value="ESTERASE, PUTATIVE (AFU_ORTHOLOGUE AFUA_1G05850)-RELATED"/>
    <property type="match status" value="1"/>
</dbReference>
<dbReference type="InterPro" id="IPR014622">
    <property type="entry name" value="UCP036794_erythomycin"/>
</dbReference>
<dbReference type="GO" id="GO:0046677">
    <property type="term" value="P:response to antibiotic"/>
    <property type="evidence" value="ECO:0007669"/>
    <property type="project" value="InterPro"/>
</dbReference>
<dbReference type="PIRSF" id="PIRSF036794">
    <property type="entry name" value="UCP_erythr_ester"/>
    <property type="match status" value="1"/>
</dbReference>
<evidence type="ECO:0000313" key="2">
    <source>
        <dbReference type="Proteomes" id="UP001240236"/>
    </source>
</evidence>
<dbReference type="Gene3D" id="3.40.1660.10">
    <property type="entry name" value="EreA-like (biosynthetic domain)"/>
    <property type="match status" value="1"/>
</dbReference>
<dbReference type="Proteomes" id="UP001240236">
    <property type="component" value="Unassembled WGS sequence"/>
</dbReference>
<dbReference type="Gene3D" id="1.20.1440.30">
    <property type="entry name" value="Biosynthetic Protein domain"/>
    <property type="match status" value="1"/>
</dbReference>
<name>A0AAE4B1E6_9ACTN</name>
<gene>
    <name evidence="1" type="ORF">J2S42_007216</name>
</gene>
<dbReference type="InterPro" id="IPR007815">
    <property type="entry name" value="Emycin_Estase"/>
</dbReference>
<protein>
    <submittedName>
        <fullName evidence="1">Erythromycin esterase-like protein</fullName>
    </submittedName>
</protein>
<accession>A0AAE4B1E6</accession>
<comment type="caution">
    <text evidence="1">The sequence shown here is derived from an EMBL/GenBank/DDBJ whole genome shotgun (WGS) entry which is preliminary data.</text>
</comment>
<keyword evidence="2" id="KW-1185">Reference proteome</keyword>
<dbReference type="Pfam" id="PF05139">
    <property type="entry name" value="Erythro_esteras"/>
    <property type="match status" value="1"/>
</dbReference>